<evidence type="ECO:0000313" key="6">
    <source>
        <dbReference type="EMBL" id="XAU15711.1"/>
    </source>
</evidence>
<dbReference type="InterPro" id="IPR042095">
    <property type="entry name" value="SUMF_sf"/>
</dbReference>
<dbReference type="InterPro" id="IPR051043">
    <property type="entry name" value="Sulfatase_Mod_Factor_Kinase"/>
</dbReference>
<dbReference type="InterPro" id="IPR024775">
    <property type="entry name" value="DinB-like"/>
</dbReference>
<evidence type="ECO:0000259" key="5">
    <source>
        <dbReference type="Pfam" id="PF12867"/>
    </source>
</evidence>
<dbReference type="Proteomes" id="UP001447842">
    <property type="component" value="Chromosome"/>
</dbReference>
<dbReference type="SUPFAM" id="SSF53335">
    <property type="entry name" value="S-adenosyl-L-methionine-dependent methyltransferases"/>
    <property type="match status" value="1"/>
</dbReference>
<dbReference type="InterPro" id="IPR005532">
    <property type="entry name" value="SUMF_dom"/>
</dbReference>
<dbReference type="InterPro" id="IPR027577">
    <property type="entry name" value="OvoA_Nterm"/>
</dbReference>
<dbReference type="InterPro" id="IPR027625">
    <property type="entry name" value="OvoA_Cterm"/>
</dbReference>
<keyword evidence="2" id="KW-0408">Iron</keyword>
<evidence type="ECO:0000256" key="1">
    <source>
        <dbReference type="ARBA" id="ARBA00023002"/>
    </source>
</evidence>
<protein>
    <submittedName>
        <fullName evidence="6">5-histidylcysteine sulfoxide synthase</fullName>
    </submittedName>
</protein>
<dbReference type="Gene3D" id="3.90.1580.10">
    <property type="entry name" value="paralog of FGE (formylglycine-generating enzyme)"/>
    <property type="match status" value="1"/>
</dbReference>
<gene>
    <name evidence="6" type="primary">ovoA</name>
    <name evidence="6" type="ORF">WCY31_03185</name>
</gene>
<sequence length="703" mass="80437">MQRFHSYPVRLDGTDPQATRDAIRNDFLSAYSLFEALFGLLKDDNVFYRRSERTRHPMIFYFGHTATFFINKLVLAKVIDKRINPDFESLFAIGVDEMAWDDMDSSRYEWPGVDAVREYRTLVKTQVLELIDTLPLQLPITQESPWWVILMGIEHERIHIETSSVLHRQMPLEEIRPSEAFQYCNDAGLPPENSLTVISGAAVQLGKERGDPYYGWDNEYGSARMEVPEFRTATMLVSHGEFLPFVEAGGYEDPVYWDEEGMRFLERSGAKHPPFWVAKAAGGYRLRLLDREIDLPMDWPVEVNCLEAQAFCRFKSVQEGRAYRLPTEAEWVRMLESSTALAGERFDDTNANINWNHFASSVPVNTFLQGGLYDVVGNVWQWTSSTIDGYTGFEPHPVYDDFSLPTFDGKHNLIKGGSWASTGNETLRHSRYAFRRHFYQHAGFRYVEADAPAESMPENIYETDSLVAQYCEFQYGPDCFGVKNFARNCAEHAVAFTASTPQKRALDLGCATGRASFELARVFDDVTGIDFSARFIQVGTALKAQGQIAYERVEEGDVTTRQIHSLEEFGLKETAGNVQFWQGDACNLKAHFSGYDLIMATNLIDRLYEPERFLAQVHERLNDGGILLLTSPYTWLEEYTQKAHWLGGYYDENGEAVESLSGLKAILSPHFELLETFDVPFVIRETARKYQHTLSQMSVWKKR</sequence>
<dbReference type="InterPro" id="IPR029063">
    <property type="entry name" value="SAM-dependent_MTases_sf"/>
</dbReference>
<dbReference type="EMBL" id="CP147920">
    <property type="protein sequence ID" value="XAU15711.1"/>
    <property type="molecule type" value="Genomic_DNA"/>
</dbReference>
<dbReference type="RefSeq" id="WP_345973085.1">
    <property type="nucleotide sequence ID" value="NZ_CP147920.1"/>
</dbReference>
<dbReference type="Pfam" id="PF03781">
    <property type="entry name" value="FGE-sulfatase"/>
    <property type="match status" value="1"/>
</dbReference>
<comment type="pathway">
    <text evidence="3">Amino-acid biosynthesis; ergothioneine biosynthesis.</text>
</comment>
<dbReference type="SUPFAM" id="SSF56436">
    <property type="entry name" value="C-type lectin-like"/>
    <property type="match status" value="1"/>
</dbReference>
<evidence type="ECO:0000313" key="7">
    <source>
        <dbReference type="Proteomes" id="UP001447842"/>
    </source>
</evidence>
<dbReference type="Gene3D" id="3.40.50.150">
    <property type="entry name" value="Vaccinia Virus protein VP39"/>
    <property type="match status" value="1"/>
</dbReference>
<evidence type="ECO:0000256" key="3">
    <source>
        <dbReference type="ARBA" id="ARBA00037882"/>
    </source>
</evidence>
<accession>A0ABZ3HDC5</accession>
<keyword evidence="1" id="KW-0560">Oxidoreductase</keyword>
<evidence type="ECO:0000256" key="2">
    <source>
        <dbReference type="ARBA" id="ARBA00023004"/>
    </source>
</evidence>
<feature type="domain" description="DinB-like" evidence="5">
    <location>
        <begin position="31"/>
        <end position="162"/>
    </location>
</feature>
<organism evidence="6 7">
    <name type="scientific">Sulfurimonas diazotrophicus</name>
    <dbReference type="NCBI Taxonomy" id="3131939"/>
    <lineage>
        <taxon>Bacteria</taxon>
        <taxon>Pseudomonadati</taxon>
        <taxon>Campylobacterota</taxon>
        <taxon>Epsilonproteobacteria</taxon>
        <taxon>Campylobacterales</taxon>
        <taxon>Sulfurimonadaceae</taxon>
        <taxon>Sulfurimonas</taxon>
    </lineage>
</organism>
<dbReference type="CDD" id="cd02440">
    <property type="entry name" value="AdoMet_MTases"/>
    <property type="match status" value="1"/>
</dbReference>
<dbReference type="Pfam" id="PF12867">
    <property type="entry name" value="DinB_2"/>
    <property type="match status" value="1"/>
</dbReference>
<name>A0ABZ3HDC5_9BACT</name>
<proteinExistence type="predicted"/>
<reference evidence="6 7" key="1">
    <citation type="submission" date="2024-03" db="EMBL/GenBank/DDBJ databases">
        <title>Sulfurimonas sp. HSL3-1.</title>
        <authorList>
            <person name="Wang S."/>
        </authorList>
    </citation>
    <scope>NUCLEOTIDE SEQUENCE [LARGE SCALE GENOMIC DNA]</scope>
    <source>
        <strain evidence="6 7">HSL3-1</strain>
    </source>
</reference>
<dbReference type="InterPro" id="IPR016187">
    <property type="entry name" value="CTDL_fold"/>
</dbReference>
<dbReference type="PANTHER" id="PTHR23150">
    <property type="entry name" value="SULFATASE MODIFYING FACTOR 1, 2"/>
    <property type="match status" value="1"/>
</dbReference>
<feature type="domain" description="Sulfatase-modifying factor enzyme-like" evidence="4">
    <location>
        <begin position="197"/>
        <end position="447"/>
    </location>
</feature>
<dbReference type="NCBIfam" id="TIGR04345">
    <property type="entry name" value="ovoA_Cterm"/>
    <property type="match status" value="1"/>
</dbReference>
<evidence type="ECO:0000259" key="4">
    <source>
        <dbReference type="Pfam" id="PF03781"/>
    </source>
</evidence>
<dbReference type="Pfam" id="PF13489">
    <property type="entry name" value="Methyltransf_23"/>
    <property type="match status" value="1"/>
</dbReference>
<dbReference type="PANTHER" id="PTHR23150:SF26">
    <property type="entry name" value="GENERIC METHYLTRANSFERASE"/>
    <property type="match status" value="1"/>
</dbReference>
<dbReference type="NCBIfam" id="TIGR04344">
    <property type="entry name" value="ovoA_Nterm"/>
    <property type="match status" value="1"/>
</dbReference>
<keyword evidence="7" id="KW-1185">Reference proteome</keyword>